<organism evidence="4 5">
    <name type="scientific">Mycoplasmopsis citelli</name>
    <dbReference type="NCBI Taxonomy" id="171281"/>
    <lineage>
        <taxon>Bacteria</taxon>
        <taxon>Bacillati</taxon>
        <taxon>Mycoplasmatota</taxon>
        <taxon>Mycoplasmoidales</taxon>
        <taxon>Metamycoplasmataceae</taxon>
        <taxon>Mycoplasmopsis</taxon>
    </lineage>
</organism>
<proteinExistence type="predicted"/>
<dbReference type="EMBL" id="LR215036">
    <property type="protein sequence ID" value="VEU74337.1"/>
    <property type="molecule type" value="Genomic_DNA"/>
</dbReference>
<keyword evidence="2" id="KW-0472">Membrane</keyword>
<keyword evidence="2" id="KW-0812">Transmembrane</keyword>
<dbReference type="SMART" id="SM00460">
    <property type="entry name" value="TGc"/>
    <property type="match status" value="1"/>
</dbReference>
<keyword evidence="1" id="KW-0175">Coiled coil</keyword>
<name>A0A449B156_9BACT</name>
<dbReference type="RefSeq" id="WP_129725177.1">
    <property type="nucleotide sequence ID" value="NZ_LR215036.1"/>
</dbReference>
<dbReference type="InterPro" id="IPR038765">
    <property type="entry name" value="Papain-like_cys_pep_sf"/>
</dbReference>
<dbReference type="AlphaFoldDB" id="A0A449B156"/>
<dbReference type="Gene3D" id="3.10.620.30">
    <property type="match status" value="1"/>
</dbReference>
<dbReference type="KEGG" id="mcit:NCTC10181_00172"/>
<feature type="domain" description="Transglutaminase-like" evidence="3">
    <location>
        <begin position="574"/>
        <end position="638"/>
    </location>
</feature>
<evidence type="ECO:0000313" key="4">
    <source>
        <dbReference type="EMBL" id="VEU74337.1"/>
    </source>
</evidence>
<keyword evidence="2" id="KW-1133">Transmembrane helix</keyword>
<evidence type="ECO:0000256" key="2">
    <source>
        <dbReference type="SAM" id="Phobius"/>
    </source>
</evidence>
<dbReference type="InterPro" id="IPR002931">
    <property type="entry name" value="Transglutaminase-like"/>
</dbReference>
<dbReference type="SUPFAM" id="SSF54001">
    <property type="entry name" value="Cysteine proteinases"/>
    <property type="match status" value="1"/>
</dbReference>
<reference evidence="4 5" key="1">
    <citation type="submission" date="2019-01" db="EMBL/GenBank/DDBJ databases">
        <authorList>
            <consortium name="Pathogen Informatics"/>
        </authorList>
    </citation>
    <scope>NUCLEOTIDE SEQUENCE [LARGE SCALE GENOMIC DNA]</scope>
    <source>
        <strain evidence="4 5">NCTC10181</strain>
    </source>
</reference>
<accession>A0A449B156</accession>
<keyword evidence="5" id="KW-1185">Reference proteome</keyword>
<feature type="coiled-coil region" evidence="1">
    <location>
        <begin position="51"/>
        <end position="136"/>
    </location>
</feature>
<evidence type="ECO:0000259" key="3">
    <source>
        <dbReference type="SMART" id="SM00460"/>
    </source>
</evidence>
<dbReference type="OrthoDB" id="401436at2"/>
<feature type="transmembrane region" description="Helical" evidence="2">
    <location>
        <begin position="12"/>
        <end position="36"/>
    </location>
</feature>
<dbReference type="Pfam" id="PF01841">
    <property type="entry name" value="Transglut_core"/>
    <property type="match status" value="1"/>
</dbReference>
<sequence>MKLSKFFSSKKSKLALVSLSGTIFGLSIILPLVFVYSKNPKSKENRFFPENNNLTNSNIENNNENQEQNNKMLNIDNNVSASNSLEKEFNELENKFKLLISNKEDLPLSDDSLKYINSLENQIKSSKNKVNFSKLTNDVLKTFLANFSTWKNLFLNNNELIVSPEDKQNWIETFKKSSTLLSPKSNDKSIISASEFKNQLKDFYIYKLKQQINLYEQHPYYLQPLERLKKLLYHYENNYNKYVDFQWGIDKNNKFSLEPSKYYSGNFKQILINDEFIINWLKYYQNWNWIFVNNEDKLARIEDKNIKALQADSKFKDNPVLRNYMQRQFNFLPDFYDELWTIDEQNASKINYKQFINHVSETNFSKYKKEQVDIANAINKIQSKYTFLWKGYPEISLKIDNNEYKFVDWSLIKDFNYRKFYKYQKLVDLQNPEFSGSYEPFNIYNNLIFNEPNLFSDAVYRNYWEDLVNVKHSRFNDAPSKFGNYTIDISEPLTEEEASNLGVDPWKNPISDYRKWFNHWKEVLPNIISKKWTIKEQIKAIAYYIATNSIYLTSPKNTDFNYNGYGFYNPTQIFTNDPEIQCVGYSMNLAAALTILNIPVRIVSGAYLGDPKSTIVSGYHAWNEVFVDGRWKAIDLTNFDLFEGLVEKTLTYELKDDLDLFLERSSEYMNQFKLNLGSYETTIMFFKNPKEYEYLDLPDNL</sequence>
<gene>
    <name evidence="4" type="ORF">NCTC10181_00172</name>
</gene>
<evidence type="ECO:0000256" key="1">
    <source>
        <dbReference type="SAM" id="Coils"/>
    </source>
</evidence>
<evidence type="ECO:0000313" key="5">
    <source>
        <dbReference type="Proteomes" id="UP000290985"/>
    </source>
</evidence>
<dbReference type="Proteomes" id="UP000290985">
    <property type="component" value="Chromosome"/>
</dbReference>
<protein>
    <recommendedName>
        <fullName evidence="3">Transglutaminase-like domain-containing protein</fullName>
    </recommendedName>
</protein>